<proteinExistence type="predicted"/>
<evidence type="ECO:0000313" key="2">
    <source>
        <dbReference type="Proteomes" id="UP000285961"/>
    </source>
</evidence>
<dbReference type="NCBIfam" id="TIGR01053">
    <property type="entry name" value="LSD1"/>
    <property type="match status" value="1"/>
</dbReference>
<organism evidence="1 2">
    <name type="scientific">Candidatus Abyssobacteria bacterium SURF_17</name>
    <dbReference type="NCBI Taxonomy" id="2093361"/>
    <lineage>
        <taxon>Bacteria</taxon>
        <taxon>Pseudomonadati</taxon>
        <taxon>Candidatus Hydrogenedentota</taxon>
        <taxon>Candidatus Abyssobacteria</taxon>
    </lineage>
</organism>
<dbReference type="Proteomes" id="UP000285961">
    <property type="component" value="Unassembled WGS sequence"/>
</dbReference>
<protein>
    <submittedName>
        <fullName evidence="1">Uncharacterized protein</fullName>
    </submittedName>
</protein>
<reference evidence="1 2" key="1">
    <citation type="journal article" date="2017" name="ISME J.">
        <title>Energy and carbon metabolisms in a deep terrestrial subsurface fluid microbial community.</title>
        <authorList>
            <person name="Momper L."/>
            <person name="Jungbluth S.P."/>
            <person name="Lee M.D."/>
            <person name="Amend J.P."/>
        </authorList>
    </citation>
    <scope>NUCLEOTIDE SEQUENCE [LARGE SCALE GENOMIC DNA]</scope>
    <source>
        <strain evidence="1">SURF_17</strain>
    </source>
</reference>
<evidence type="ECO:0000313" key="1">
    <source>
        <dbReference type="EMBL" id="RJP75563.1"/>
    </source>
</evidence>
<dbReference type="EMBL" id="QZKI01000002">
    <property type="protein sequence ID" value="RJP75563.1"/>
    <property type="molecule type" value="Genomic_DNA"/>
</dbReference>
<name>A0A419FAA0_9BACT</name>
<comment type="caution">
    <text evidence="1">The sequence shown here is derived from an EMBL/GenBank/DDBJ whole genome shotgun (WGS) entry which is preliminary data.</text>
</comment>
<sequence>MRTAGGKCARPYCFLSPYQNDRGASHFRCSICLLIPFHAPWGSRASLWAQTWNEPRASSLSIHKKGRSTWPI</sequence>
<dbReference type="AlphaFoldDB" id="A0A419FAA0"/>
<accession>A0A419FAA0</accession>
<gene>
    <name evidence="1" type="ORF">C4532_00255</name>
</gene>